<dbReference type="Proteomes" id="UP001523230">
    <property type="component" value="Unassembled WGS sequence"/>
</dbReference>
<dbReference type="Gene3D" id="3.40.470.10">
    <property type="entry name" value="Uracil-DNA glycosylase-like domain"/>
    <property type="match status" value="1"/>
</dbReference>
<dbReference type="EMBL" id="QFDM01000002">
    <property type="protein sequence ID" value="MCM2466260.1"/>
    <property type="molecule type" value="Genomic_DNA"/>
</dbReference>
<organism evidence="2 3">
    <name type="scientific">Methanoculleus oceani</name>
    <dbReference type="NCBI Taxonomy" id="2184756"/>
    <lineage>
        <taxon>Archaea</taxon>
        <taxon>Methanobacteriati</taxon>
        <taxon>Methanobacteriota</taxon>
        <taxon>Stenosarchaea group</taxon>
        <taxon>Methanomicrobia</taxon>
        <taxon>Methanomicrobiales</taxon>
        <taxon>Methanomicrobiaceae</taxon>
        <taxon>Methanoculleus</taxon>
    </lineage>
</organism>
<dbReference type="RefSeq" id="WP_250987521.1">
    <property type="nucleotide sequence ID" value="NZ_QFDM01000002.1"/>
</dbReference>
<dbReference type="AlphaFoldDB" id="A0ABD4TDG4"/>
<dbReference type="SUPFAM" id="SSF52141">
    <property type="entry name" value="Uracil-DNA glycosylase-like"/>
    <property type="match status" value="1"/>
</dbReference>
<name>A0ABD4TDG4_9EURY</name>
<dbReference type="InterPro" id="IPR036895">
    <property type="entry name" value="Uracil-DNA_glycosylase-like_sf"/>
</dbReference>
<comment type="caution">
    <text evidence="2">The sequence shown here is derived from an EMBL/GenBank/DDBJ whole genome shotgun (WGS) entry which is preliminary data.</text>
</comment>
<gene>
    <name evidence="2" type="ORF">DIC75_08020</name>
</gene>
<sequence>MNLRHSLPVSAREIYRRYSACRPELRGVLLPGLLPHDACGAACRRADRVAVLFIAESPPWTAGRREVAGPADCCSPDYPYFWNDRYDVRHRRGTAPLSRGLAENLFSLLGLDGESRRENLELFSENFFLVDTVKCVFRKNRKAAIPKDLVRLSAREILAPEIAGLAPDYVVALGNTALTGLSGIEPYASALSGVGTITGINGSLRESLFQESRLLCLPYPGGRNRRYLDMIESGFETLRDLVG</sequence>
<evidence type="ECO:0000313" key="2">
    <source>
        <dbReference type="EMBL" id="MCM2466260.1"/>
    </source>
</evidence>
<dbReference type="Pfam" id="PF03167">
    <property type="entry name" value="UDG"/>
    <property type="match status" value="1"/>
</dbReference>
<keyword evidence="3" id="KW-1185">Reference proteome</keyword>
<evidence type="ECO:0000259" key="1">
    <source>
        <dbReference type="Pfam" id="PF03167"/>
    </source>
</evidence>
<proteinExistence type="predicted"/>
<protein>
    <recommendedName>
        <fullName evidence="1">Uracil-DNA glycosylase-like domain-containing protein</fullName>
    </recommendedName>
</protein>
<reference evidence="2 3" key="1">
    <citation type="submission" date="2018-05" db="EMBL/GenBank/DDBJ databases">
        <title>Isolation and characterization of genus Methanoculleus species and their viruses from deep sea marine sediment offshore southwestern Taiwan.</title>
        <authorList>
            <person name="Wei W.-H."/>
            <person name="Chen W.-C."/>
            <person name="Lai M.-C."/>
            <person name="Chen S.-C."/>
        </authorList>
    </citation>
    <scope>NUCLEOTIDE SEQUENCE [LARGE SCALE GENOMIC DNA]</scope>
    <source>
        <strain evidence="2 3">CWC-02</strain>
    </source>
</reference>
<evidence type="ECO:0000313" key="3">
    <source>
        <dbReference type="Proteomes" id="UP001523230"/>
    </source>
</evidence>
<accession>A0ABD4TDG4</accession>
<dbReference type="InterPro" id="IPR005122">
    <property type="entry name" value="Uracil-DNA_glycosylase-like"/>
</dbReference>
<feature type="domain" description="Uracil-DNA glycosylase-like" evidence="1">
    <location>
        <begin position="121"/>
        <end position="228"/>
    </location>
</feature>